<keyword evidence="5" id="KW-0503">Monooxygenase</keyword>
<dbReference type="Gene3D" id="2.40.400.10">
    <property type="entry name" value="Acetoacetate decarboxylase-like"/>
    <property type="match status" value="1"/>
</dbReference>
<organism evidence="8 9">
    <name type="scientific">Cytospora leucostoma</name>
    <dbReference type="NCBI Taxonomy" id="1230097"/>
    <lineage>
        <taxon>Eukaryota</taxon>
        <taxon>Fungi</taxon>
        <taxon>Dikarya</taxon>
        <taxon>Ascomycota</taxon>
        <taxon>Pezizomycotina</taxon>
        <taxon>Sordariomycetes</taxon>
        <taxon>Sordariomycetidae</taxon>
        <taxon>Diaporthales</taxon>
        <taxon>Cytosporaceae</taxon>
        <taxon>Cytospora</taxon>
    </lineage>
</organism>
<keyword evidence="2" id="KW-0285">Flavoprotein</keyword>
<dbReference type="PANTHER" id="PTHR13789:SF261">
    <property type="entry name" value="HYDROXYLASE, PUTATIVE (AFU_ORTHOLOGUE AFUA_7G00590)-RELATED"/>
    <property type="match status" value="1"/>
</dbReference>
<dbReference type="InterPro" id="IPR010451">
    <property type="entry name" value="Acetoacetate_decarboxylase"/>
</dbReference>
<dbReference type="GO" id="GO:0016829">
    <property type="term" value="F:lyase activity"/>
    <property type="evidence" value="ECO:0007669"/>
    <property type="project" value="InterPro"/>
</dbReference>
<dbReference type="AlphaFoldDB" id="A0A423XIS3"/>
<proteinExistence type="inferred from homology"/>
<dbReference type="GO" id="GO:0004497">
    <property type="term" value="F:monooxygenase activity"/>
    <property type="evidence" value="ECO:0007669"/>
    <property type="project" value="UniProtKB-KW"/>
</dbReference>
<gene>
    <name evidence="8" type="ORF">VPNG_01891</name>
</gene>
<name>A0A423XIS3_9PEZI</name>
<dbReference type="Proteomes" id="UP000285146">
    <property type="component" value="Unassembled WGS sequence"/>
</dbReference>
<evidence type="ECO:0000256" key="4">
    <source>
        <dbReference type="ARBA" id="ARBA00023002"/>
    </source>
</evidence>
<dbReference type="InterPro" id="IPR050493">
    <property type="entry name" value="FAD-dep_Monooxygenase_BioMet"/>
</dbReference>
<dbReference type="SUPFAM" id="SSF54373">
    <property type="entry name" value="FAD-linked reductases, C-terminal domain"/>
    <property type="match status" value="1"/>
</dbReference>
<evidence type="ECO:0000313" key="9">
    <source>
        <dbReference type="Proteomes" id="UP000285146"/>
    </source>
</evidence>
<accession>A0A423XIS3</accession>
<dbReference type="EMBL" id="LKEB01000006">
    <property type="protein sequence ID" value="ROW16297.1"/>
    <property type="molecule type" value="Genomic_DNA"/>
</dbReference>
<dbReference type="InParanoid" id="A0A423XIS3"/>
<evidence type="ECO:0000256" key="2">
    <source>
        <dbReference type="ARBA" id="ARBA00022630"/>
    </source>
</evidence>
<dbReference type="PRINTS" id="PR00420">
    <property type="entry name" value="RNGMNOXGNASE"/>
</dbReference>
<dbReference type="Gene3D" id="3.50.50.60">
    <property type="entry name" value="FAD/NAD(P)-binding domain"/>
    <property type="match status" value="1"/>
</dbReference>
<comment type="similarity">
    <text evidence="1">Belongs to the paxM FAD-dependent monooxygenase family.</text>
</comment>
<protein>
    <recommendedName>
        <fullName evidence="7">FAD-binding domain-containing protein</fullName>
    </recommendedName>
</protein>
<keyword evidence="3" id="KW-0274">FAD</keyword>
<comment type="caution">
    <text evidence="8">The sequence shown here is derived from an EMBL/GenBank/DDBJ whole genome shotgun (WGS) entry which is preliminary data.</text>
</comment>
<evidence type="ECO:0000256" key="1">
    <source>
        <dbReference type="ARBA" id="ARBA00007992"/>
    </source>
</evidence>
<dbReference type="Pfam" id="PF06314">
    <property type="entry name" value="ADC"/>
    <property type="match status" value="1"/>
</dbReference>
<evidence type="ECO:0000313" key="8">
    <source>
        <dbReference type="EMBL" id="ROW16297.1"/>
    </source>
</evidence>
<evidence type="ECO:0000256" key="6">
    <source>
        <dbReference type="SAM" id="MobiDB-lite"/>
    </source>
</evidence>
<dbReference type="GO" id="GO:0071949">
    <property type="term" value="F:FAD binding"/>
    <property type="evidence" value="ECO:0007669"/>
    <property type="project" value="InterPro"/>
</dbReference>
<feature type="region of interest" description="Disordered" evidence="6">
    <location>
        <begin position="8"/>
        <end position="41"/>
    </location>
</feature>
<dbReference type="PANTHER" id="PTHR13789">
    <property type="entry name" value="MONOOXYGENASE"/>
    <property type="match status" value="1"/>
</dbReference>
<dbReference type="OrthoDB" id="1047367at2759"/>
<keyword evidence="9" id="KW-1185">Reference proteome</keyword>
<evidence type="ECO:0000256" key="5">
    <source>
        <dbReference type="ARBA" id="ARBA00023033"/>
    </source>
</evidence>
<dbReference type="STRING" id="1230097.A0A423XIS3"/>
<sequence length="737" mass="80706">MDKIKSLASGLNGAGHAEEGVGSNDVHPTSSRPIKVGPTSPLVDDHPTPLKIIIVGAGIGGLSAALSLRRNGHQVDSIVLWISVTVDTSLKIYEQSRFANETGAAVHLAPNSNGVLRRWGIYAEKFGATPMHRLHERDEKGVILNFKDLEQTNSQWQHPWQLSHRVALHETLKTLATAEEGAGPPAKLRTSSKVTGLDAERGQVTLADGTTATGDVVLGADGIYSKTRAAIKDVKLLCSGKAAFRFLIPRKAGLDDPITKPITEDLNSLTMWFGSDRRVVMYPCNDNELLNFASVEQLIKVYKDFDPALLALIRKVDPATVKVWQLMDMEALPTWTAGKLALLGDAAHPFTPHQGQGAGQAIEDAATLSVVLPRGTSPEAVPERLKLYEKIRYTRAHQIQEYSRQAGKDWIDGKPQIDMMAYLANNFGHDEIDNSNNAFKRWKWSQKPNMYWRMPIAFGPFPGPRQDSYGRSWQNGPQRSFTTVSIRFKTSRTYLETLFPTSSFRFKSPSTVCQASISLTELDNMEWLGGNGYRHLGLYIHGVEYVKKNGDTIPGTYMPVLFESITDPITSGREELGMPKLFCDIDLHRRGSSVRAAASWRGAKFADISLTGLEEDDPSTEHGTIGGEADYGVLVYRYIPAVGQPGVADSEYPIVVPHAEEEPKGKVTKVFRAPVGNGEGKGKAGAKFDIDGLDWEALPTLHHVAQALAEVPIYEVVGAKVVEGTGVPDVSAARRIE</sequence>
<evidence type="ECO:0000259" key="7">
    <source>
        <dbReference type="Pfam" id="PF01494"/>
    </source>
</evidence>
<dbReference type="InterPro" id="IPR002938">
    <property type="entry name" value="FAD-bd"/>
</dbReference>
<dbReference type="SUPFAM" id="SSF160104">
    <property type="entry name" value="Acetoacetate decarboxylase-like"/>
    <property type="match status" value="1"/>
</dbReference>
<reference evidence="8 9" key="1">
    <citation type="submission" date="2015-09" db="EMBL/GenBank/DDBJ databases">
        <title>Host preference determinants of Valsa canker pathogens revealed by comparative genomics.</title>
        <authorList>
            <person name="Yin Z."/>
            <person name="Huang L."/>
        </authorList>
    </citation>
    <scope>NUCLEOTIDE SEQUENCE [LARGE SCALE GENOMIC DNA]</scope>
    <source>
        <strain evidence="8 9">SXYLt</strain>
    </source>
</reference>
<evidence type="ECO:0000256" key="3">
    <source>
        <dbReference type="ARBA" id="ARBA00022827"/>
    </source>
</evidence>
<dbReference type="InterPro" id="IPR023375">
    <property type="entry name" value="ADC_dom_sf"/>
</dbReference>
<dbReference type="InterPro" id="IPR036188">
    <property type="entry name" value="FAD/NAD-bd_sf"/>
</dbReference>
<feature type="domain" description="FAD-binding" evidence="7">
    <location>
        <begin position="316"/>
        <end position="400"/>
    </location>
</feature>
<keyword evidence="4" id="KW-0560">Oxidoreductase</keyword>
<dbReference type="SUPFAM" id="SSF51905">
    <property type="entry name" value="FAD/NAD(P)-binding domain"/>
    <property type="match status" value="1"/>
</dbReference>
<dbReference type="Pfam" id="PF01494">
    <property type="entry name" value="FAD_binding_3"/>
    <property type="match status" value="1"/>
</dbReference>